<comment type="caution">
    <text evidence="1">The sequence shown here is derived from an EMBL/GenBank/DDBJ whole genome shotgun (WGS) entry which is preliminary data.</text>
</comment>
<accession>A0A5J5G315</accession>
<organism evidence="1 2">
    <name type="scientific">Affinibrenneria salicis</name>
    <dbReference type="NCBI Taxonomy" id="2590031"/>
    <lineage>
        <taxon>Bacteria</taxon>
        <taxon>Pseudomonadati</taxon>
        <taxon>Pseudomonadota</taxon>
        <taxon>Gammaproteobacteria</taxon>
        <taxon>Enterobacterales</taxon>
        <taxon>Pectobacteriaceae</taxon>
        <taxon>Affinibrenneria</taxon>
    </lineage>
</organism>
<protein>
    <submittedName>
        <fullName evidence="1">Uncharacterized protein</fullName>
    </submittedName>
</protein>
<proteinExistence type="predicted"/>
<dbReference type="OrthoDB" id="9781892at2"/>
<dbReference type="RefSeq" id="WP_150434731.1">
    <property type="nucleotide sequence ID" value="NZ_VYKJ01000004.1"/>
</dbReference>
<dbReference type="EMBL" id="VYKJ01000004">
    <property type="protein sequence ID" value="KAA9000463.1"/>
    <property type="molecule type" value="Genomic_DNA"/>
</dbReference>
<keyword evidence="2" id="KW-1185">Reference proteome</keyword>
<evidence type="ECO:0000313" key="2">
    <source>
        <dbReference type="Proteomes" id="UP000335415"/>
    </source>
</evidence>
<sequence>MLIINLEYLIAPLLCKQQCIEDFADNLRIIYEVIVNSDLEIVREERIIDKMIAAQYFPSERIFKSIISKNPDTIYSSQDIVKLLNRVIGLLNDYDNNIDSHEIEWGNQFVTPQLKYLSNDRMEHFKKLFYKASFRLILERKEFFILFSQECNEFKNSRDIQIKTIINDIYPPINHSLPIPIDNSLTLYSDIRKILENIKTQTFYNNADNAKKLKLAFYCGTIEYAKKNRLKNYICWDDFDVGDGFLQSLSRNQCAGNQQFSSVLFNTVIRILYREAADLEVKPFMTAKNSGKQRIFEGLKAYRCHITKHHEALRLMFWVDTESQKITLANVGPKMELIILEP</sequence>
<dbReference type="Proteomes" id="UP000335415">
    <property type="component" value="Unassembled WGS sequence"/>
</dbReference>
<gene>
    <name evidence="1" type="ORF">FJU30_09435</name>
</gene>
<evidence type="ECO:0000313" key="1">
    <source>
        <dbReference type="EMBL" id="KAA9000463.1"/>
    </source>
</evidence>
<name>A0A5J5G315_9GAMM</name>
<dbReference type="AlphaFoldDB" id="A0A5J5G315"/>
<reference evidence="1 2" key="1">
    <citation type="submission" date="2019-09" db="EMBL/GenBank/DDBJ databases">
        <authorList>
            <person name="Li Y."/>
        </authorList>
    </citation>
    <scope>NUCLEOTIDE SEQUENCE [LARGE SCALE GENOMIC DNA]</scope>
    <source>
        <strain evidence="1 2">L3-3HA</strain>
    </source>
</reference>